<dbReference type="Pfam" id="PF08315">
    <property type="entry name" value="cwf18"/>
    <property type="match status" value="1"/>
</dbReference>
<proteinExistence type="predicted"/>
<dbReference type="AlphaFoldDB" id="G4TC13"/>
<dbReference type="HOGENOM" id="CLU_091076_1_1_1"/>
<comment type="caution">
    <text evidence="2">The sequence shown here is derived from an EMBL/GenBank/DDBJ whole genome shotgun (WGS) entry which is preliminary data.</text>
</comment>
<dbReference type="PANTHER" id="PTHR31551">
    <property type="entry name" value="PRE-MRNA-SPLICING FACTOR CWF18"/>
    <property type="match status" value="1"/>
</dbReference>
<protein>
    <submittedName>
        <fullName evidence="2">Related to Coiled-coil domain-containing protein 12 (CCDC12)</fullName>
    </submittedName>
</protein>
<dbReference type="OrthoDB" id="10261348at2759"/>
<dbReference type="InParanoid" id="G4TC13"/>
<dbReference type="PANTHER" id="PTHR31551:SF1">
    <property type="entry name" value="COILED-COIL DOMAIN-CONTAINING PROTEIN 12"/>
    <property type="match status" value="1"/>
</dbReference>
<dbReference type="FunCoup" id="G4TC13">
    <property type="interactions" value="311"/>
</dbReference>
<evidence type="ECO:0000256" key="1">
    <source>
        <dbReference type="SAM" id="MobiDB-lite"/>
    </source>
</evidence>
<sequence>MSLAEEVEARKARLQALRAKKAGLSNGQEKAAIDVLSQRNFDPETRTLKRPDVQANTDTVEKAVEGLAKDILEADKQRQNAELDIMNIAPKRANWDLKRDLNKKLVPLERATREAIYTLVRARLKADSNDTSKDLANAMDARAAAEGSSSEDDE</sequence>
<dbReference type="InterPro" id="IPR013169">
    <property type="entry name" value="mRNA_splic_Cwf18-like"/>
</dbReference>
<dbReference type="eggNOG" id="KOG3407">
    <property type="taxonomic scope" value="Eukaryota"/>
</dbReference>
<accession>G4TC13</accession>
<dbReference type="GO" id="GO:0005684">
    <property type="term" value="C:U2-type spliceosomal complex"/>
    <property type="evidence" value="ECO:0007669"/>
    <property type="project" value="TreeGrafter"/>
</dbReference>
<organism evidence="2 3">
    <name type="scientific">Serendipita indica (strain DSM 11827)</name>
    <name type="common">Root endophyte fungus</name>
    <name type="synonym">Piriformospora indica</name>
    <dbReference type="NCBI Taxonomy" id="1109443"/>
    <lineage>
        <taxon>Eukaryota</taxon>
        <taxon>Fungi</taxon>
        <taxon>Dikarya</taxon>
        <taxon>Basidiomycota</taxon>
        <taxon>Agaricomycotina</taxon>
        <taxon>Agaricomycetes</taxon>
        <taxon>Sebacinales</taxon>
        <taxon>Serendipitaceae</taxon>
        <taxon>Serendipita</taxon>
    </lineage>
</organism>
<dbReference type="GO" id="GO:0071014">
    <property type="term" value="C:post-mRNA release spliceosomal complex"/>
    <property type="evidence" value="ECO:0007669"/>
    <property type="project" value="TreeGrafter"/>
</dbReference>
<dbReference type="STRING" id="1109443.G4TC13"/>
<feature type="region of interest" description="Disordered" evidence="1">
    <location>
        <begin position="127"/>
        <end position="154"/>
    </location>
</feature>
<name>G4TC13_SERID</name>
<dbReference type="EMBL" id="CAFZ01000041">
    <property type="protein sequence ID" value="CCA68846.1"/>
    <property type="molecule type" value="Genomic_DNA"/>
</dbReference>
<dbReference type="Proteomes" id="UP000007148">
    <property type="component" value="Unassembled WGS sequence"/>
</dbReference>
<gene>
    <name evidence="2" type="ORF">PIIN_02707</name>
</gene>
<evidence type="ECO:0000313" key="3">
    <source>
        <dbReference type="Proteomes" id="UP000007148"/>
    </source>
</evidence>
<keyword evidence="3" id="KW-1185">Reference proteome</keyword>
<evidence type="ECO:0000313" key="2">
    <source>
        <dbReference type="EMBL" id="CCA68846.1"/>
    </source>
</evidence>
<feature type="compositionally biased region" description="Low complexity" evidence="1">
    <location>
        <begin position="136"/>
        <end position="145"/>
    </location>
</feature>
<reference evidence="2 3" key="1">
    <citation type="journal article" date="2011" name="PLoS Pathog.">
        <title>Endophytic Life Strategies Decoded by Genome and Transcriptome Analyses of the Mutualistic Root Symbiont Piriformospora indica.</title>
        <authorList>
            <person name="Zuccaro A."/>
            <person name="Lahrmann U."/>
            <person name="Guldener U."/>
            <person name="Langen G."/>
            <person name="Pfiffi S."/>
            <person name="Biedenkopf D."/>
            <person name="Wong P."/>
            <person name="Samans B."/>
            <person name="Grimm C."/>
            <person name="Basiewicz M."/>
            <person name="Murat C."/>
            <person name="Martin F."/>
            <person name="Kogel K.H."/>
        </authorList>
    </citation>
    <scope>NUCLEOTIDE SEQUENCE [LARGE SCALE GENOMIC DNA]</scope>
    <source>
        <strain evidence="2 3">DSM 11827</strain>
    </source>
</reference>
<dbReference type="OMA" id="KPHNETT"/>